<sequence>MGIGVAAPDSLFHVILGNTEEFRLGYDTTYYSSFALDNRGYLTVSSMGTDSVTFGGGATSFVAPVSFDSIGDITMSSDLKFSNQTQTYISSEAPMYLLAGKTTESDSLYLGSAGAGNVFVISDMYLDGDLALNTGNLLVLDSDDTGDSYFTHDSTNNWISAWVDGNETIRIKADGSVDGNGAFNASAFDLAETFPTLDQTLSQGDLVMIADSNKTDELGGEYDNSTNETEIPSLVSKASLANRDTLVGIVSTKPGITLGGSSFTSEFCTEVLDKGVDTVMEEYQAELEIEMGILEEADLENEGAEETDLETENEETQLIPEITAKLEAKRETAQSCMASQKVLVALAGRVPVKVSLENGPIKAGDPITIGSTAGVGVKATQSGMIVGRALQSYTSLDEAAGKETIIAMIQVTWWNSPTERLASITTADSFNENQVTSEELANLDLRLDKNTNTLLVLNNFQVTGKTTLADTTITGNLRAGMINIDTMENNIGIVGPSCYNPSYADSQDSASSVNPQNSTLCASQTLYLQKGLAGNVNILNGALVIEPNGTVTVAGNLVAEKVSAKQFSVLGTTSMEREDNSANSIGEGVIMAGQNSVVIRTSAIKANSKVFVTATTNAGGRSLYVGSKVNGESFTVNLNSVATTDIGFDWWIVDVE</sequence>
<accession>A0A7C1HDG0</accession>
<dbReference type="Proteomes" id="UP000886066">
    <property type="component" value="Unassembled WGS sequence"/>
</dbReference>
<reference evidence="2" key="1">
    <citation type="journal article" date="2020" name="mSystems">
        <title>Genome- and Community-Level Interaction Insights into Carbon Utilization and Element Cycling Functions of Hydrothermarchaeota in Hydrothermal Sediment.</title>
        <authorList>
            <person name="Zhou Z."/>
            <person name="Liu Y."/>
            <person name="Xu W."/>
            <person name="Pan J."/>
            <person name="Luo Z.H."/>
            <person name="Li M."/>
        </authorList>
    </citation>
    <scope>NUCLEOTIDE SEQUENCE [LARGE SCALE GENOMIC DNA]</scope>
    <source>
        <strain evidence="2">SpSt-1219</strain>
    </source>
</reference>
<organism evidence="2">
    <name type="scientific">candidate division WWE3 bacterium</name>
    <dbReference type="NCBI Taxonomy" id="2053526"/>
    <lineage>
        <taxon>Bacteria</taxon>
        <taxon>Katanobacteria</taxon>
    </lineage>
</organism>
<dbReference type="AlphaFoldDB" id="A0A7C1HDG0"/>
<comment type="caution">
    <text evidence="2">The sequence shown here is derived from an EMBL/GenBank/DDBJ whole genome shotgun (WGS) entry which is preliminary data.</text>
</comment>
<protein>
    <submittedName>
        <fullName evidence="2">Uncharacterized protein</fullName>
    </submittedName>
</protein>
<evidence type="ECO:0000313" key="2">
    <source>
        <dbReference type="EMBL" id="HDQ88593.1"/>
    </source>
</evidence>
<evidence type="ECO:0000256" key="1">
    <source>
        <dbReference type="SAM" id="Coils"/>
    </source>
</evidence>
<feature type="coiled-coil region" evidence="1">
    <location>
        <begin position="280"/>
        <end position="314"/>
    </location>
</feature>
<keyword evidence="1" id="KW-0175">Coiled coil</keyword>
<name>A0A7C1HDG0_UNCKA</name>
<gene>
    <name evidence="2" type="ORF">ENN92_00370</name>
</gene>
<dbReference type="EMBL" id="DSDM01000021">
    <property type="protein sequence ID" value="HDQ88593.1"/>
    <property type="molecule type" value="Genomic_DNA"/>
</dbReference>
<proteinExistence type="predicted"/>